<name>S5CH27_EUGGR</name>
<evidence type="ECO:0000256" key="1">
    <source>
        <dbReference type="ARBA" id="ARBA00004230"/>
    </source>
</evidence>
<sequence length="176" mass="19277">MDNNAMYCAEQINIPTELGPILKQFTKAVLLDEPQDLLKWSANYFAQLANLPLPFGANGEYLDGVGVAKKAKEEKGSVVQEVRPAEIPIEAESGDVDDAGNEAGADEVLSAIYAQYDEGDGRVSLENVSSLLLDLQERLGLQLSDGDAEQYLQLLEQDEEGFCKLNDLHSLLFQDN</sequence>
<dbReference type="PANTHER" id="PTHR14952">
    <property type="entry name" value="ROPPORIN-1-LIKE PROTEIN"/>
    <property type="match status" value="1"/>
</dbReference>
<keyword evidence="3" id="KW-0966">Cell projection</keyword>
<evidence type="ECO:0000256" key="2">
    <source>
        <dbReference type="ARBA" id="ARBA00022846"/>
    </source>
</evidence>
<comment type="subcellular location">
    <subcellularLocation>
        <location evidence="1">Cell projection</location>
        <location evidence="1">Cilium</location>
        <location evidence="1">Flagellum</location>
    </subcellularLocation>
</comment>
<organism evidence="5">
    <name type="scientific">Euglena gracilis</name>
    <dbReference type="NCBI Taxonomy" id="3039"/>
    <lineage>
        <taxon>Eukaryota</taxon>
        <taxon>Discoba</taxon>
        <taxon>Euglenozoa</taxon>
        <taxon>Euglenida</taxon>
        <taxon>Spirocuta</taxon>
        <taxon>Euglenophyceae</taxon>
        <taxon>Euglenales</taxon>
        <taxon>Euglenaceae</taxon>
        <taxon>Euglena</taxon>
    </lineage>
</organism>
<dbReference type="GO" id="GO:0016301">
    <property type="term" value="F:kinase activity"/>
    <property type="evidence" value="ECO:0007669"/>
    <property type="project" value="UniProtKB-KW"/>
</dbReference>
<protein>
    <submittedName>
        <fullName evidence="5">cAMP-dependent protein kinase dimerization/docking domain</fullName>
    </submittedName>
</protein>
<keyword evidence="2" id="KW-0282">Flagellum</keyword>
<keyword evidence="5" id="KW-0418">Kinase</keyword>
<reference evidence="5" key="1">
    <citation type="submission" date="2013-04" db="EMBL/GenBank/DDBJ databases">
        <authorList>
            <person name="Lebert M."/>
            <person name="Daiker V."/>
            <person name="Richter P."/>
            <person name="Strauch S."/>
            <person name="Nasir A."/>
        </authorList>
    </citation>
    <scope>NUCLEOTIDE SEQUENCE</scope>
</reference>
<accession>S5CH27</accession>
<dbReference type="CDD" id="cd22985">
    <property type="entry name" value="DD_CrRSP11-like"/>
    <property type="match status" value="1"/>
</dbReference>
<dbReference type="Gene3D" id="1.20.890.10">
    <property type="entry name" value="cAMP-dependent protein kinase regulatory subunit, dimerization-anchoring domain"/>
    <property type="match status" value="1"/>
</dbReference>
<dbReference type="AlphaFoldDB" id="S5CH27"/>
<keyword evidence="2" id="KW-0969">Cilium</keyword>
<evidence type="ECO:0000256" key="4">
    <source>
        <dbReference type="ARBA" id="ARBA00035651"/>
    </source>
</evidence>
<evidence type="ECO:0000313" key="5">
    <source>
        <dbReference type="EMBL" id="AGQ04199.1"/>
    </source>
</evidence>
<dbReference type="EMBL" id="KC847162">
    <property type="protein sequence ID" value="AGQ04199.1"/>
    <property type="molecule type" value="mRNA"/>
</dbReference>
<keyword evidence="5" id="KW-0808">Transferase</keyword>
<proteinExistence type="evidence at transcript level"/>
<dbReference type="SUPFAM" id="SSF47391">
    <property type="entry name" value="Dimerization-anchoring domain of cAMP-dependent PK regulatory subunit"/>
    <property type="match status" value="1"/>
</dbReference>
<evidence type="ECO:0000256" key="3">
    <source>
        <dbReference type="ARBA" id="ARBA00023273"/>
    </source>
</evidence>
<dbReference type="GO" id="GO:0031514">
    <property type="term" value="C:motile cilium"/>
    <property type="evidence" value="ECO:0007669"/>
    <property type="project" value="UniProtKB-SubCell"/>
</dbReference>
<comment type="similarity">
    <text evidence="4">Belongs to the ropporin family.</text>
</comment>
<dbReference type="PANTHER" id="PTHR14952:SF9">
    <property type="entry name" value="EF-HAND DOMAIN-CONTAINING PROTEIN"/>
    <property type="match status" value="1"/>
</dbReference>